<dbReference type="PANTHER" id="PTHR30273">
    <property type="entry name" value="PERIPLASMIC SIGNAL SENSOR AND SIGMA FACTOR ACTIVATOR FECR-RELATED"/>
    <property type="match status" value="1"/>
</dbReference>
<keyword evidence="5" id="KW-1185">Reference proteome</keyword>
<dbReference type="PANTHER" id="PTHR30273:SF2">
    <property type="entry name" value="PROTEIN FECR"/>
    <property type="match status" value="1"/>
</dbReference>
<feature type="domain" description="FecR protein" evidence="2">
    <location>
        <begin position="122"/>
        <end position="218"/>
    </location>
</feature>
<dbReference type="Proteomes" id="UP000198510">
    <property type="component" value="Unassembled WGS sequence"/>
</dbReference>
<dbReference type="Gene3D" id="2.60.120.1440">
    <property type="match status" value="1"/>
</dbReference>
<dbReference type="PIRSF" id="PIRSF018266">
    <property type="entry name" value="FecR"/>
    <property type="match status" value="1"/>
</dbReference>
<evidence type="ECO:0000313" key="4">
    <source>
        <dbReference type="EMBL" id="SDK22253.1"/>
    </source>
</evidence>
<dbReference type="EMBL" id="FNFO01000002">
    <property type="protein sequence ID" value="SDK22253.1"/>
    <property type="molecule type" value="Genomic_DNA"/>
</dbReference>
<dbReference type="OrthoDB" id="1523489at2"/>
<feature type="domain" description="Protein FecR C-terminal" evidence="3">
    <location>
        <begin position="260"/>
        <end position="325"/>
    </location>
</feature>
<sequence>MDYQHYTFKELIEDERFRAWVFAPDETSSRFWESWLREYPDKQREVEAARAFLQMRAQNRATLSKAQIDQTLANINRARFETPVVPMRPAGRFAAVRWVAAAAVVLLMSVFAYVYFFNQYATFSTGNGEQLALSLPDGSQVILNANSELRYPHRWEGQRDVYLEGEAYFAVQKLHADTGMVKLVVHTADLDVEVLGTRFNVATRQQQTQVMLEEGKVRIAADGQQVYMQPGELVEYTGPAQLVKREANPRLYTAWKDQELILENRTMQEVATILEETYGLSIHIPDTSVANLRLYGSVNMDNADAILQALALSYQLDIVRDQDEVSIRKKTE</sequence>
<dbReference type="Pfam" id="PF04773">
    <property type="entry name" value="FecR"/>
    <property type="match status" value="1"/>
</dbReference>
<proteinExistence type="predicted"/>
<evidence type="ECO:0000256" key="1">
    <source>
        <dbReference type="SAM" id="Phobius"/>
    </source>
</evidence>
<keyword evidence="1" id="KW-0472">Membrane</keyword>
<dbReference type="InterPro" id="IPR012373">
    <property type="entry name" value="Ferrdict_sens_TM"/>
</dbReference>
<dbReference type="InterPro" id="IPR032508">
    <property type="entry name" value="FecR_C"/>
</dbReference>
<dbReference type="AlphaFoldDB" id="A0A1G9A4I8"/>
<evidence type="ECO:0000259" key="3">
    <source>
        <dbReference type="Pfam" id="PF16344"/>
    </source>
</evidence>
<protein>
    <submittedName>
        <fullName evidence="4">Ferric-dicitrate binding protein FerR, regulates iron transport through sigma-19</fullName>
    </submittedName>
</protein>
<dbReference type="STRING" id="1075417.SAMN05421823_102180"/>
<organism evidence="4 5">
    <name type="scientific">Catalinimonas alkaloidigena</name>
    <dbReference type="NCBI Taxonomy" id="1075417"/>
    <lineage>
        <taxon>Bacteria</taxon>
        <taxon>Pseudomonadati</taxon>
        <taxon>Bacteroidota</taxon>
        <taxon>Cytophagia</taxon>
        <taxon>Cytophagales</taxon>
        <taxon>Catalimonadaceae</taxon>
        <taxon>Catalinimonas</taxon>
    </lineage>
</organism>
<dbReference type="RefSeq" id="WP_089679633.1">
    <property type="nucleotide sequence ID" value="NZ_FNFO01000002.1"/>
</dbReference>
<gene>
    <name evidence="4" type="ORF">SAMN05421823_102180</name>
</gene>
<dbReference type="GO" id="GO:0016989">
    <property type="term" value="F:sigma factor antagonist activity"/>
    <property type="evidence" value="ECO:0007669"/>
    <property type="project" value="TreeGrafter"/>
</dbReference>
<name>A0A1G9A4I8_9BACT</name>
<keyword evidence="1" id="KW-0812">Transmembrane</keyword>
<accession>A0A1G9A4I8</accession>
<dbReference type="Pfam" id="PF16344">
    <property type="entry name" value="FecR_C"/>
    <property type="match status" value="1"/>
</dbReference>
<evidence type="ECO:0000313" key="5">
    <source>
        <dbReference type="Proteomes" id="UP000198510"/>
    </source>
</evidence>
<feature type="transmembrane region" description="Helical" evidence="1">
    <location>
        <begin position="95"/>
        <end position="116"/>
    </location>
</feature>
<dbReference type="Gene3D" id="3.55.50.30">
    <property type="match status" value="1"/>
</dbReference>
<evidence type="ECO:0000259" key="2">
    <source>
        <dbReference type="Pfam" id="PF04773"/>
    </source>
</evidence>
<keyword evidence="1" id="KW-1133">Transmembrane helix</keyword>
<dbReference type="InterPro" id="IPR006860">
    <property type="entry name" value="FecR"/>
</dbReference>
<reference evidence="4 5" key="1">
    <citation type="submission" date="2016-10" db="EMBL/GenBank/DDBJ databases">
        <authorList>
            <person name="de Groot N.N."/>
        </authorList>
    </citation>
    <scope>NUCLEOTIDE SEQUENCE [LARGE SCALE GENOMIC DNA]</scope>
    <source>
        <strain evidence="4 5">DSM 25186</strain>
    </source>
</reference>